<evidence type="ECO:0000313" key="1">
    <source>
        <dbReference type="EMBL" id="MBB4804838.1"/>
    </source>
</evidence>
<dbReference type="Proteomes" id="UP000592180">
    <property type="component" value="Unassembled WGS sequence"/>
</dbReference>
<accession>A0A840KA30</accession>
<organism evidence="1 2">
    <name type="scientific">Chryseobacterium defluvii</name>
    <dbReference type="NCBI Taxonomy" id="160396"/>
    <lineage>
        <taxon>Bacteria</taxon>
        <taxon>Pseudomonadati</taxon>
        <taxon>Bacteroidota</taxon>
        <taxon>Flavobacteriia</taxon>
        <taxon>Flavobacteriales</taxon>
        <taxon>Weeksellaceae</taxon>
        <taxon>Chryseobacterium group</taxon>
        <taxon>Chryseobacterium</taxon>
    </lineage>
</organism>
<proteinExistence type="predicted"/>
<gene>
    <name evidence="1" type="ORF">HNP38_000110</name>
</gene>
<protein>
    <submittedName>
        <fullName evidence="1">Uncharacterized protein</fullName>
    </submittedName>
</protein>
<comment type="caution">
    <text evidence="1">The sequence shown here is derived from an EMBL/GenBank/DDBJ whole genome shotgun (WGS) entry which is preliminary data.</text>
</comment>
<sequence>MEKVVGTVVSCKILCDFTTRSNSIIMIPFVFVYRTEMVKPKPILKSYKNI</sequence>
<dbReference type="EMBL" id="JACHLE010000001">
    <property type="protein sequence ID" value="MBB4804838.1"/>
    <property type="molecule type" value="Genomic_DNA"/>
</dbReference>
<dbReference type="AlphaFoldDB" id="A0A840KA30"/>
<evidence type="ECO:0000313" key="2">
    <source>
        <dbReference type="Proteomes" id="UP000592180"/>
    </source>
</evidence>
<name>A0A840KA30_9FLAO</name>
<keyword evidence="2" id="KW-1185">Reference proteome</keyword>
<reference evidence="1 2" key="1">
    <citation type="submission" date="2020-08" db="EMBL/GenBank/DDBJ databases">
        <title>Functional genomics of gut bacteria from endangered species of beetles.</title>
        <authorList>
            <person name="Carlos-Shanley C."/>
        </authorList>
    </citation>
    <scope>NUCLEOTIDE SEQUENCE [LARGE SCALE GENOMIC DNA]</scope>
    <source>
        <strain evidence="1 2">S00151</strain>
    </source>
</reference>